<dbReference type="RefSeq" id="YP_025922.1">
    <property type="nucleotide sequence ID" value="NC_005928.1"/>
</dbReference>
<dbReference type="GeneID" id="2847094"/>
<keyword evidence="8 17" id="KW-0812">Transmembrane</keyword>
<feature type="transmembrane region" description="Helical" evidence="17">
    <location>
        <begin position="100"/>
        <end position="122"/>
    </location>
</feature>
<proteinExistence type="inferred from homology"/>
<accession>Q6TY86</accession>
<evidence type="ECO:0000256" key="7">
    <source>
        <dbReference type="ARBA" id="ARBA00022660"/>
    </source>
</evidence>
<evidence type="ECO:0000256" key="8">
    <source>
        <dbReference type="ARBA" id="ARBA00022692"/>
    </source>
</evidence>
<dbReference type="InterPro" id="IPR005797">
    <property type="entry name" value="Cyt_b/b6_N"/>
</dbReference>
<name>Q6TY86_XIPAM</name>
<keyword evidence="6 17" id="KW-0349">Heme</keyword>
<dbReference type="InterPro" id="IPR005798">
    <property type="entry name" value="Cyt_b/b6_C"/>
</dbReference>
<comment type="function">
    <text evidence="1 17">Component of the ubiquinol-cytochrome c reductase complex (complex III or cytochrome b-c1 complex) that is part of the mitochondrial respiratory chain. The b-c1 complex mediates electron transfer from ubiquinol to cytochrome c. Contributes to the generation of a proton gradient across the mitochondrial membrane that is then used for ATP synthesis.</text>
</comment>
<evidence type="ECO:0000256" key="5">
    <source>
        <dbReference type="ARBA" id="ARBA00022448"/>
    </source>
</evidence>
<evidence type="ECO:0000313" key="20">
    <source>
        <dbReference type="EMBL" id="AAQ75786.1"/>
    </source>
</evidence>
<dbReference type="SUPFAM" id="SSF81648">
    <property type="entry name" value="a domain/subunit of cytochrome bc1 complex (Ubiquinol-cytochrome c reductase)"/>
    <property type="match status" value="1"/>
</dbReference>
<feature type="transmembrane region" description="Helical" evidence="17">
    <location>
        <begin position="280"/>
        <end position="298"/>
    </location>
</feature>
<feature type="transmembrane region" description="Helical" evidence="17">
    <location>
        <begin position="67"/>
        <end position="88"/>
    </location>
</feature>
<dbReference type="AlphaFoldDB" id="Q6TY86"/>
<keyword evidence="12 17" id="KW-1133">Transmembrane helix</keyword>
<comment type="cofactor">
    <cofactor evidence="17">
        <name>heme b</name>
        <dbReference type="ChEBI" id="CHEBI:60344"/>
    </cofactor>
    <text evidence="17">Binds 2 heme groups non-covalently.</text>
</comment>
<dbReference type="Pfam" id="PF00033">
    <property type="entry name" value="Cytochrome_B"/>
    <property type="match status" value="1"/>
</dbReference>
<feature type="transmembrane region" description="Helical" evidence="17">
    <location>
        <begin position="310"/>
        <end position="330"/>
    </location>
</feature>
<dbReference type="CDD" id="cd00284">
    <property type="entry name" value="Cytochrome_b_N"/>
    <property type="match status" value="1"/>
</dbReference>
<evidence type="ECO:0000259" key="19">
    <source>
        <dbReference type="PROSITE" id="PS51003"/>
    </source>
</evidence>
<evidence type="ECO:0000256" key="1">
    <source>
        <dbReference type="ARBA" id="ARBA00002566"/>
    </source>
</evidence>
<dbReference type="SUPFAM" id="SSF81342">
    <property type="entry name" value="Transmembrane di-heme cytochromes"/>
    <property type="match status" value="1"/>
</dbReference>
<feature type="transmembrane region" description="Helical" evidence="17">
    <location>
        <begin position="179"/>
        <end position="201"/>
    </location>
</feature>
<gene>
    <name evidence="20" type="primary">Cytb</name>
</gene>
<dbReference type="PROSITE" id="PS51003">
    <property type="entry name" value="CYTB_CTER"/>
    <property type="match status" value="1"/>
</dbReference>
<evidence type="ECO:0000259" key="18">
    <source>
        <dbReference type="PROSITE" id="PS51002"/>
    </source>
</evidence>
<keyword evidence="11 17" id="KW-0249">Electron transport</keyword>
<dbReference type="InterPro" id="IPR016174">
    <property type="entry name" value="Di-haem_cyt_TM"/>
</dbReference>
<dbReference type="GO" id="GO:0016491">
    <property type="term" value="F:oxidoreductase activity"/>
    <property type="evidence" value="ECO:0007669"/>
    <property type="project" value="UniProtKB-UniRule"/>
</dbReference>
<feature type="transmembrane region" description="Helical" evidence="17">
    <location>
        <begin position="21"/>
        <end position="47"/>
    </location>
</feature>
<evidence type="ECO:0000256" key="11">
    <source>
        <dbReference type="ARBA" id="ARBA00022982"/>
    </source>
</evidence>
<comment type="subcellular location">
    <subcellularLocation>
        <location evidence="2">Mitochondrion inner membrane</location>
        <topology evidence="2">Multi-pass membrane protein</topology>
    </subcellularLocation>
</comment>
<feature type="transmembrane region" description="Helical" evidence="17">
    <location>
        <begin position="222"/>
        <end position="242"/>
    </location>
</feature>
<dbReference type="CTD" id="4519"/>
<protein>
    <recommendedName>
        <fullName evidence="4 17">Cytochrome b</fullName>
    </recommendedName>
</protein>
<feature type="domain" description="Cytochrome b/b6 N-terminal region profile" evidence="18">
    <location>
        <begin position="1"/>
        <end position="201"/>
    </location>
</feature>
<dbReference type="InterPro" id="IPR048259">
    <property type="entry name" value="Cytochrome_b_N_euk/bac"/>
</dbReference>
<comment type="similarity">
    <text evidence="17">Belongs to the cytochrome b family.</text>
</comment>
<evidence type="ECO:0000256" key="12">
    <source>
        <dbReference type="ARBA" id="ARBA00022989"/>
    </source>
</evidence>
<evidence type="ECO:0000256" key="10">
    <source>
        <dbReference type="ARBA" id="ARBA00022792"/>
    </source>
</evidence>
<keyword evidence="5 17" id="KW-0813">Transport</keyword>
<dbReference type="GO" id="GO:0008121">
    <property type="term" value="F:quinol-cytochrome-c reductase activity"/>
    <property type="evidence" value="ECO:0007669"/>
    <property type="project" value="TreeGrafter"/>
</dbReference>
<evidence type="ECO:0000256" key="17">
    <source>
        <dbReference type="RuleBase" id="RU362117"/>
    </source>
</evidence>
<keyword evidence="7 17" id="KW-0679">Respiratory chain</keyword>
<evidence type="ECO:0000256" key="13">
    <source>
        <dbReference type="ARBA" id="ARBA00023004"/>
    </source>
</evidence>
<evidence type="ECO:0000256" key="6">
    <source>
        <dbReference type="ARBA" id="ARBA00022617"/>
    </source>
</evidence>
<keyword evidence="9 17" id="KW-0479">Metal-binding</keyword>
<evidence type="ECO:0000256" key="4">
    <source>
        <dbReference type="ARBA" id="ARBA00013531"/>
    </source>
</evidence>
<keyword evidence="10" id="KW-0999">Mitochondrion inner membrane</keyword>
<evidence type="ECO:0000256" key="16">
    <source>
        <dbReference type="ARBA" id="ARBA00023136"/>
    </source>
</evidence>
<evidence type="ECO:0000256" key="14">
    <source>
        <dbReference type="ARBA" id="ARBA00023075"/>
    </source>
</evidence>
<comment type="subunit">
    <text evidence="3">The main subunits of complex b-c1 are: cytochrome b, cytochrome c1 and the Rieske protein.</text>
</comment>
<feature type="domain" description="Cytochrome b/b6 C-terminal region profile" evidence="19">
    <location>
        <begin position="203"/>
        <end position="366"/>
    </location>
</feature>
<dbReference type="GO" id="GO:0006122">
    <property type="term" value="P:mitochondrial electron transport, ubiquinol to cytochrome c"/>
    <property type="evidence" value="ECO:0007669"/>
    <property type="project" value="TreeGrafter"/>
</dbReference>
<sequence>MMTSYMKGLSILWELPSPKTLSYWWGFGSLLGILMAIQVASGLILAFCYSSGFLAWSSVVEITREVYAGWLVRSIHSNTASFVFFLMFMHFFRGIIQSSFYLVLPWISGFVLMLLTMAAAFLGYVLPWGQMSFWGATVIINLLSILPYGKMLVVWLWGGFYVSAATCSFFFALHYIVPFAVLVVIMVHLFFLHFSGSSSFGGMNYSDSLKVKFGLLFSLKDMVNVIFIWVGFLVILSMPDLFSDPVNFLPADLSSSPVHIQPEWYFLHFYAVLRAIPNKVGGLIMFFLAIFIILFFSWMSSELSLSHLFYYDFLAWSFVFLNFLLIWLGSQPVEDPFIWLSQLMTLLYFSFFFLLKSLDFLTSFFF</sequence>
<reference evidence="20" key="1">
    <citation type="journal article" date="2005" name="J. Mol. Evol.">
        <title>The mitochondrial genome of Xiphinema americanum sensu stricto (Nematoda: Enoplea): considerable economization in the length and structural features of encoded genes.</title>
        <authorList>
            <person name="He Y."/>
            <person name="Jones J."/>
            <person name="Armstrong M."/>
            <person name="Lamberti F."/>
            <person name="Moens M."/>
        </authorList>
    </citation>
    <scope>NUCLEOTIDE SEQUENCE</scope>
</reference>
<organism evidence="20">
    <name type="scientific">Xiphinema americanum</name>
    <name type="common">American dagger nematode</name>
    <dbReference type="NCBI Taxonomy" id="208518"/>
    <lineage>
        <taxon>Eukaryota</taxon>
        <taxon>Metazoa</taxon>
        <taxon>Ecdysozoa</taxon>
        <taxon>Nematoda</taxon>
        <taxon>Enoplea</taxon>
        <taxon>Dorylaimia</taxon>
        <taxon>Dorylaimida</taxon>
        <taxon>Dorylaimina</taxon>
        <taxon>Longidoroidea</taxon>
        <taxon>Longidoridae</taxon>
        <taxon>Xiphinema</taxon>
    </lineage>
</organism>
<evidence type="ECO:0000256" key="3">
    <source>
        <dbReference type="ARBA" id="ARBA00011649"/>
    </source>
</evidence>
<dbReference type="Gene3D" id="1.20.810.10">
    <property type="entry name" value="Cytochrome Bc1 Complex, Chain C"/>
    <property type="match status" value="1"/>
</dbReference>
<dbReference type="PANTHER" id="PTHR19271:SF16">
    <property type="entry name" value="CYTOCHROME B"/>
    <property type="match status" value="1"/>
</dbReference>
<keyword evidence="14" id="KW-0830">Ubiquinone</keyword>
<feature type="transmembrane region" description="Helical" evidence="17">
    <location>
        <begin position="128"/>
        <end position="146"/>
    </location>
</feature>
<dbReference type="PANTHER" id="PTHR19271">
    <property type="entry name" value="CYTOCHROME B"/>
    <property type="match status" value="1"/>
</dbReference>
<dbReference type="GO" id="GO:0005743">
    <property type="term" value="C:mitochondrial inner membrane"/>
    <property type="evidence" value="ECO:0007669"/>
    <property type="project" value="UniProtKB-SubCell"/>
</dbReference>
<keyword evidence="15 17" id="KW-0496">Mitochondrion</keyword>
<evidence type="ECO:0000256" key="9">
    <source>
        <dbReference type="ARBA" id="ARBA00022723"/>
    </source>
</evidence>
<dbReference type="EMBL" id="AY382608">
    <property type="protein sequence ID" value="AAQ75786.1"/>
    <property type="molecule type" value="Genomic_DNA"/>
</dbReference>
<dbReference type="PROSITE" id="PS51002">
    <property type="entry name" value="CYTB_NTER"/>
    <property type="match status" value="1"/>
</dbReference>
<dbReference type="InterPro" id="IPR027387">
    <property type="entry name" value="Cytb/b6-like_sf"/>
</dbReference>
<dbReference type="InterPro" id="IPR036150">
    <property type="entry name" value="Cyt_b/b6_C_sf"/>
</dbReference>
<geneLocation type="mitochondrion" evidence="20"/>
<dbReference type="GO" id="GO:0046872">
    <property type="term" value="F:metal ion binding"/>
    <property type="evidence" value="ECO:0007669"/>
    <property type="project" value="UniProtKB-UniRule"/>
</dbReference>
<evidence type="ECO:0000256" key="15">
    <source>
        <dbReference type="ARBA" id="ARBA00023128"/>
    </source>
</evidence>
<keyword evidence="16 17" id="KW-0472">Membrane</keyword>
<feature type="transmembrane region" description="Helical" evidence="17">
    <location>
        <begin position="336"/>
        <end position="355"/>
    </location>
</feature>
<keyword evidence="13 17" id="KW-0408">Iron</keyword>
<dbReference type="Pfam" id="PF00032">
    <property type="entry name" value="Cytochrom_B_C"/>
    <property type="match status" value="1"/>
</dbReference>
<evidence type="ECO:0000256" key="2">
    <source>
        <dbReference type="ARBA" id="ARBA00004448"/>
    </source>
</evidence>